<reference evidence="1 3" key="2">
    <citation type="submission" date="2018-07" db="EMBL/GenBank/DDBJ databases">
        <title>The Genome Sequence of Enterococcus sp. DIV0659b.</title>
        <authorList>
            <consortium name="The Broad Institute Genomics Platform"/>
            <consortium name="The Broad Institute Genomic Center for Infectious Diseases"/>
            <person name="Earl A."/>
            <person name="Manson A."/>
            <person name="Schwartman J."/>
            <person name="Gilmore M."/>
            <person name="Abouelleil A."/>
            <person name="Cao P."/>
            <person name="Chapman S."/>
            <person name="Cusick C."/>
            <person name="Shea T."/>
            <person name="Young S."/>
            <person name="Neafsey D."/>
            <person name="Nusbaum C."/>
            <person name="Birren B."/>
        </authorList>
    </citation>
    <scope>NUCLEOTIDE SEQUENCE [LARGE SCALE GENOMIC DNA]</scope>
    <source>
        <strain evidence="1 3">4G2_DIV0659</strain>
    </source>
</reference>
<gene>
    <name evidence="2" type="ORF">A5880_000269</name>
    <name evidence="1" type="ORF">A5880_002367</name>
</gene>
<organism evidence="2">
    <name type="scientific">Candidatus Enterococcus mansonii</name>
    <dbReference type="NCBI Taxonomy" id="1834181"/>
    <lineage>
        <taxon>Bacteria</taxon>
        <taxon>Bacillati</taxon>
        <taxon>Bacillota</taxon>
        <taxon>Bacilli</taxon>
        <taxon>Lactobacillales</taxon>
        <taxon>Enterococcaceae</taxon>
        <taxon>Enterococcus</taxon>
    </lineage>
</organism>
<dbReference type="Proteomes" id="UP000195139">
    <property type="component" value="Unassembled WGS sequence"/>
</dbReference>
<protein>
    <submittedName>
        <fullName evidence="2">Uncharacterized protein</fullName>
    </submittedName>
</protein>
<proteinExistence type="predicted"/>
<dbReference type="AlphaFoldDB" id="A0A242CI55"/>
<dbReference type="STRING" id="1834181.A5880_000269"/>
<evidence type="ECO:0000313" key="1">
    <source>
        <dbReference type="EMBL" id="MEI5994781.1"/>
    </source>
</evidence>
<sequence length="65" mass="7636">MNPTVVMKYVGNMHKRKCDIIDQMLNGHRLLTNEEQTELDWIHEKIVITGNLIAGGWYEHEKQTN</sequence>
<evidence type="ECO:0000313" key="3">
    <source>
        <dbReference type="Proteomes" id="UP000195139"/>
    </source>
</evidence>
<dbReference type="EMBL" id="NGLE01000001">
    <property type="protein sequence ID" value="OTO09590.1"/>
    <property type="molecule type" value="Genomic_DNA"/>
</dbReference>
<dbReference type="EMBL" id="NGLE02000001">
    <property type="protein sequence ID" value="MEI5994781.1"/>
    <property type="molecule type" value="Genomic_DNA"/>
</dbReference>
<evidence type="ECO:0000313" key="2">
    <source>
        <dbReference type="EMBL" id="OTO09590.1"/>
    </source>
</evidence>
<comment type="caution">
    <text evidence="2">The sequence shown here is derived from an EMBL/GenBank/DDBJ whole genome shotgun (WGS) entry which is preliminary data.</text>
</comment>
<reference evidence="2" key="1">
    <citation type="submission" date="2017-05" db="EMBL/GenBank/DDBJ databases">
        <title>The Genome Sequence of Enterococcus sp. 4G2_DIV0659.</title>
        <authorList>
            <consortium name="The Broad Institute Genomics Platform"/>
            <consortium name="The Broad Institute Genomic Center for Infectious Diseases"/>
            <person name="Earl A."/>
            <person name="Manson A."/>
            <person name="Schwartman J."/>
            <person name="Gilmore M."/>
            <person name="Abouelleil A."/>
            <person name="Cao P."/>
            <person name="Chapman S."/>
            <person name="Cusick C."/>
            <person name="Shea T."/>
            <person name="Young S."/>
            <person name="Neafsey D."/>
            <person name="Nusbaum C."/>
            <person name="Birren B."/>
        </authorList>
    </citation>
    <scope>NUCLEOTIDE SEQUENCE [LARGE SCALE GENOMIC DNA]</scope>
    <source>
        <strain evidence="2">4G2_DIV0659</strain>
    </source>
</reference>
<dbReference type="RefSeq" id="WP_086329232.1">
    <property type="nucleotide sequence ID" value="NZ_NGLE02000001.1"/>
</dbReference>
<keyword evidence="3" id="KW-1185">Reference proteome</keyword>
<name>A0A242CI55_9ENTE</name>
<accession>A0A242CI55</accession>